<dbReference type="RefSeq" id="WP_054645964.1">
    <property type="nucleotide sequence ID" value="NZ_FUXS01000002.1"/>
</dbReference>
<dbReference type="CDD" id="cd16442">
    <property type="entry name" value="BPL"/>
    <property type="match status" value="1"/>
</dbReference>
<dbReference type="GO" id="GO:0005737">
    <property type="term" value="C:cytoplasm"/>
    <property type="evidence" value="ECO:0007669"/>
    <property type="project" value="TreeGrafter"/>
</dbReference>
<dbReference type="Gene3D" id="3.30.930.10">
    <property type="entry name" value="Bira Bifunctional Protein, Domain 2"/>
    <property type="match status" value="1"/>
</dbReference>
<feature type="domain" description="BPL/LPL catalytic" evidence="2">
    <location>
        <begin position="14"/>
        <end position="186"/>
    </location>
</feature>
<dbReference type="EMBL" id="JQBT01000033">
    <property type="protein sequence ID" value="KRN78742.1"/>
    <property type="molecule type" value="Genomic_DNA"/>
</dbReference>
<gene>
    <name evidence="3" type="ORF">IV52_GL001020</name>
</gene>
<dbReference type="PATRIC" id="fig|1122148.6.peg.1046"/>
<dbReference type="GO" id="GO:0009249">
    <property type="term" value="P:protein lipoylation"/>
    <property type="evidence" value="ECO:0007669"/>
    <property type="project" value="UniProtKB-ARBA"/>
</dbReference>
<dbReference type="PROSITE" id="PS51733">
    <property type="entry name" value="BPL_LPL_CATALYTIC"/>
    <property type="match status" value="1"/>
</dbReference>
<dbReference type="InterPro" id="IPR045864">
    <property type="entry name" value="aa-tRNA-synth_II/BPL/LPL"/>
</dbReference>
<protein>
    <recommendedName>
        <fullName evidence="2">BPL/LPL catalytic domain-containing protein</fullName>
    </recommendedName>
</protein>
<evidence type="ECO:0000259" key="2">
    <source>
        <dbReference type="PROSITE" id="PS51733"/>
    </source>
</evidence>
<dbReference type="NCBIfam" id="TIGR00121">
    <property type="entry name" value="birA_ligase"/>
    <property type="match status" value="1"/>
</dbReference>
<dbReference type="OrthoDB" id="9807064at2"/>
<evidence type="ECO:0000256" key="1">
    <source>
        <dbReference type="ARBA" id="ARBA00022598"/>
    </source>
</evidence>
<proteinExistence type="predicted"/>
<dbReference type="Pfam" id="PF03099">
    <property type="entry name" value="BPL_LplA_LipB"/>
    <property type="match status" value="1"/>
</dbReference>
<comment type="caution">
    <text evidence="3">The sequence shown here is derived from an EMBL/GenBank/DDBJ whole genome shotgun (WGS) entry which is preliminary data.</text>
</comment>
<name>A0A0R2JSB4_9LACO</name>
<evidence type="ECO:0000313" key="4">
    <source>
        <dbReference type="Proteomes" id="UP000051565"/>
    </source>
</evidence>
<dbReference type="PANTHER" id="PTHR12835">
    <property type="entry name" value="BIOTIN PROTEIN LIGASE"/>
    <property type="match status" value="1"/>
</dbReference>
<dbReference type="Proteomes" id="UP000051565">
    <property type="component" value="Unassembled WGS sequence"/>
</dbReference>
<evidence type="ECO:0000313" key="3">
    <source>
        <dbReference type="EMBL" id="KRN78742.1"/>
    </source>
</evidence>
<dbReference type="InterPro" id="IPR004408">
    <property type="entry name" value="Biotin_CoA_COase_ligase"/>
</dbReference>
<dbReference type="PANTHER" id="PTHR12835:SF5">
    <property type="entry name" value="BIOTIN--PROTEIN LIGASE"/>
    <property type="match status" value="1"/>
</dbReference>
<dbReference type="AlphaFoldDB" id="A0A0R2JSB4"/>
<dbReference type="GO" id="GO:0016740">
    <property type="term" value="F:transferase activity"/>
    <property type="evidence" value="ECO:0007669"/>
    <property type="project" value="UniProtKB-ARBA"/>
</dbReference>
<sequence length="250" mass="27901">MKLDQQKILKLTNLTAKHVFIFNQIDSTMIYAQQHSFDGINLILASQQTAGKGQRGHSFNSPTTGLYATIIVPAKDEFLKSPGMLTVGVGVAVQQAIKQVLGIETQLKWVNDIYVRQQKCGGVLVEVKSNNQNVVESFIIGIGLNLTYHESLKSVKATGLTDTDEKKNELIAAIYNLVVKMYQHPQPNQIGKAYQNHLIWQNQLVSVNYRGLKMIGKIDGVTPDFKLRLIDKVGQHHLLTAAESEHIREI</sequence>
<reference evidence="3 4" key="1">
    <citation type="journal article" date="2015" name="Genome Announc.">
        <title>Expanding the biotechnology potential of lactobacilli through comparative genomics of 213 strains and associated genera.</title>
        <authorList>
            <person name="Sun Z."/>
            <person name="Harris H.M."/>
            <person name="McCann A."/>
            <person name="Guo C."/>
            <person name="Argimon S."/>
            <person name="Zhang W."/>
            <person name="Yang X."/>
            <person name="Jeffery I.B."/>
            <person name="Cooney J.C."/>
            <person name="Kagawa T.F."/>
            <person name="Liu W."/>
            <person name="Song Y."/>
            <person name="Salvetti E."/>
            <person name="Wrobel A."/>
            <person name="Rasinkangas P."/>
            <person name="Parkhill J."/>
            <person name="Rea M.C."/>
            <person name="O'Sullivan O."/>
            <person name="Ritari J."/>
            <person name="Douillard F.P."/>
            <person name="Paul Ross R."/>
            <person name="Yang R."/>
            <person name="Briner A.E."/>
            <person name="Felis G.E."/>
            <person name="de Vos W.M."/>
            <person name="Barrangou R."/>
            <person name="Klaenhammer T.R."/>
            <person name="Caufield P.W."/>
            <person name="Cui Y."/>
            <person name="Zhang H."/>
            <person name="O'Toole P.W."/>
        </authorList>
    </citation>
    <scope>NUCLEOTIDE SEQUENCE [LARGE SCALE GENOMIC DNA]</scope>
    <source>
        <strain evidence="3 4">DSM 20690</strain>
    </source>
</reference>
<dbReference type="GO" id="GO:0004077">
    <property type="term" value="F:biotin--[biotin carboxyl-carrier protein] ligase activity"/>
    <property type="evidence" value="ECO:0007669"/>
    <property type="project" value="InterPro"/>
</dbReference>
<dbReference type="STRING" id="53444.AYR59_03035"/>
<dbReference type="InterPro" id="IPR004143">
    <property type="entry name" value="BPL_LPL_catalytic"/>
</dbReference>
<accession>A0A0R2JSB4</accession>
<organism evidence="3 4">
    <name type="scientific">Fructilactobacillus lindneri DSM 20690 = JCM 11027</name>
    <dbReference type="NCBI Taxonomy" id="1122148"/>
    <lineage>
        <taxon>Bacteria</taxon>
        <taxon>Bacillati</taxon>
        <taxon>Bacillota</taxon>
        <taxon>Bacilli</taxon>
        <taxon>Lactobacillales</taxon>
        <taxon>Lactobacillaceae</taxon>
        <taxon>Fructilactobacillus</taxon>
    </lineage>
</organism>
<keyword evidence="4" id="KW-1185">Reference proteome</keyword>
<dbReference type="SUPFAM" id="SSF55681">
    <property type="entry name" value="Class II aaRS and biotin synthetases"/>
    <property type="match status" value="1"/>
</dbReference>
<dbReference type="GeneID" id="61249851"/>
<keyword evidence="1" id="KW-0436">Ligase</keyword>